<reference evidence="11" key="1">
    <citation type="journal article" date="2010" name="Nature">
        <title>The Amphimedon queenslandica genome and the evolution of animal complexity.</title>
        <authorList>
            <person name="Srivastava M."/>
            <person name="Simakov O."/>
            <person name="Chapman J."/>
            <person name="Fahey B."/>
            <person name="Gauthier M.E."/>
            <person name="Mitros T."/>
            <person name="Richards G.S."/>
            <person name="Conaco C."/>
            <person name="Dacre M."/>
            <person name="Hellsten U."/>
            <person name="Larroux C."/>
            <person name="Putnam N.H."/>
            <person name="Stanke M."/>
            <person name="Adamska M."/>
            <person name="Darling A."/>
            <person name="Degnan S.M."/>
            <person name="Oakley T.H."/>
            <person name="Plachetzki D.C."/>
            <person name="Zhai Y."/>
            <person name="Adamski M."/>
            <person name="Calcino A."/>
            <person name="Cummins S.F."/>
            <person name="Goodstein D.M."/>
            <person name="Harris C."/>
            <person name="Jackson D.J."/>
            <person name="Leys S.P."/>
            <person name="Shu S."/>
            <person name="Woodcroft B.J."/>
            <person name="Vervoort M."/>
            <person name="Kosik K.S."/>
            <person name="Manning G."/>
            <person name="Degnan B.M."/>
            <person name="Rokhsar D.S."/>
        </authorList>
    </citation>
    <scope>NUCLEOTIDE SEQUENCE [LARGE SCALE GENOMIC DNA]</scope>
</reference>
<organism evidence="10 11">
    <name type="scientific">Amphimedon queenslandica</name>
    <name type="common">Sponge</name>
    <dbReference type="NCBI Taxonomy" id="400682"/>
    <lineage>
        <taxon>Eukaryota</taxon>
        <taxon>Metazoa</taxon>
        <taxon>Porifera</taxon>
        <taxon>Demospongiae</taxon>
        <taxon>Heteroscleromorpha</taxon>
        <taxon>Haplosclerida</taxon>
        <taxon>Niphatidae</taxon>
        <taxon>Amphimedon</taxon>
    </lineage>
</organism>
<comment type="catalytic activity">
    <reaction evidence="5">
        <text>O-phospho-L-tyrosyl-[protein] + H2O = L-tyrosyl-[protein] + phosphate</text>
        <dbReference type="Rhea" id="RHEA:10684"/>
        <dbReference type="Rhea" id="RHEA-COMP:10136"/>
        <dbReference type="Rhea" id="RHEA-COMP:20101"/>
        <dbReference type="ChEBI" id="CHEBI:15377"/>
        <dbReference type="ChEBI" id="CHEBI:43474"/>
        <dbReference type="ChEBI" id="CHEBI:46858"/>
        <dbReference type="ChEBI" id="CHEBI:61978"/>
        <dbReference type="EC" id="3.1.3.48"/>
    </reaction>
</comment>
<dbReference type="PANTHER" id="PTHR19134:SF562">
    <property type="entry name" value="PROTEIN-TYROSINE-PHOSPHATASE"/>
    <property type="match status" value="1"/>
</dbReference>
<name>A0AAN0JMW1_AMPQE</name>
<dbReference type="PANTHER" id="PTHR19134">
    <property type="entry name" value="RECEPTOR-TYPE TYROSINE-PROTEIN PHOSPHATASE"/>
    <property type="match status" value="1"/>
</dbReference>
<evidence type="ECO:0000256" key="1">
    <source>
        <dbReference type="ARBA" id="ARBA00009580"/>
    </source>
</evidence>
<accession>A0AAN0JMW1</accession>
<evidence type="ECO:0000259" key="8">
    <source>
        <dbReference type="PROSITE" id="PS50055"/>
    </source>
</evidence>
<proteinExistence type="inferred from homology"/>
<evidence type="ECO:0000313" key="10">
    <source>
        <dbReference type="EnsemblMetazoa" id="XP_019858334.1"/>
    </source>
</evidence>
<keyword evidence="11" id="KW-1185">Reference proteome</keyword>
<dbReference type="InterPro" id="IPR000242">
    <property type="entry name" value="PTP_cat"/>
</dbReference>
<evidence type="ECO:0000313" key="11">
    <source>
        <dbReference type="Proteomes" id="UP000007879"/>
    </source>
</evidence>
<dbReference type="InterPro" id="IPR036116">
    <property type="entry name" value="FN3_sf"/>
</dbReference>
<evidence type="ECO:0000259" key="9">
    <source>
        <dbReference type="PROSITE" id="PS50056"/>
    </source>
</evidence>
<dbReference type="EnsemblMetazoa" id="XM_020002775.1">
    <property type="protein sequence ID" value="XP_019858334.1"/>
    <property type="gene ID" value="LOC100636253"/>
</dbReference>
<evidence type="ECO:0000256" key="4">
    <source>
        <dbReference type="ARBA" id="ARBA00022912"/>
    </source>
</evidence>
<feature type="domain" description="Tyrosine specific protein phosphatases" evidence="9">
    <location>
        <begin position="397"/>
        <end position="475"/>
    </location>
</feature>
<feature type="transmembrane region" description="Helical" evidence="7">
    <location>
        <begin position="80"/>
        <end position="109"/>
    </location>
</feature>
<dbReference type="Proteomes" id="UP000007879">
    <property type="component" value="Unassembled WGS sequence"/>
</dbReference>
<evidence type="ECO:0000256" key="6">
    <source>
        <dbReference type="SAM" id="MobiDB-lite"/>
    </source>
</evidence>
<keyword evidence="7" id="KW-0812">Transmembrane</keyword>
<dbReference type="Gene3D" id="3.90.190.10">
    <property type="entry name" value="Protein tyrosine phosphatase superfamily"/>
    <property type="match status" value="3"/>
</dbReference>
<feature type="region of interest" description="Disordered" evidence="6">
    <location>
        <begin position="135"/>
        <end position="154"/>
    </location>
</feature>
<dbReference type="SMART" id="SM00194">
    <property type="entry name" value="PTPc"/>
    <property type="match status" value="2"/>
</dbReference>
<dbReference type="InterPro" id="IPR000387">
    <property type="entry name" value="Tyr_Pase_dom"/>
</dbReference>
<evidence type="ECO:0000256" key="3">
    <source>
        <dbReference type="ARBA" id="ARBA00022801"/>
    </source>
</evidence>
<dbReference type="KEGG" id="aqu:100636253"/>
<evidence type="ECO:0000256" key="7">
    <source>
        <dbReference type="SAM" id="Phobius"/>
    </source>
</evidence>
<keyword evidence="7" id="KW-1133">Transmembrane helix</keyword>
<dbReference type="AlphaFoldDB" id="A0AAN0JMW1"/>
<evidence type="ECO:0000256" key="5">
    <source>
        <dbReference type="ARBA" id="ARBA00051722"/>
    </source>
</evidence>
<dbReference type="InterPro" id="IPR050348">
    <property type="entry name" value="Protein-Tyr_Phosphatase"/>
</dbReference>
<dbReference type="RefSeq" id="XP_019858334.1">
    <property type="nucleotide sequence ID" value="XM_020002775.1"/>
</dbReference>
<dbReference type="GO" id="GO:0004725">
    <property type="term" value="F:protein tyrosine phosphatase activity"/>
    <property type="evidence" value="ECO:0007669"/>
    <property type="project" value="UniProtKB-EC"/>
</dbReference>
<comment type="similarity">
    <text evidence="1">Belongs to the protein-tyrosine phosphatase family.</text>
</comment>
<evidence type="ECO:0000256" key="2">
    <source>
        <dbReference type="ARBA" id="ARBA00013064"/>
    </source>
</evidence>
<dbReference type="CDD" id="cd00047">
    <property type="entry name" value="PTPc"/>
    <property type="match status" value="2"/>
</dbReference>
<feature type="domain" description="Tyrosine-protein phosphatase" evidence="8">
    <location>
        <begin position="227"/>
        <end position="484"/>
    </location>
</feature>
<reference evidence="10" key="2">
    <citation type="submission" date="2024-06" db="UniProtKB">
        <authorList>
            <consortium name="EnsemblMetazoa"/>
        </authorList>
    </citation>
    <scope>IDENTIFICATION</scope>
</reference>
<keyword evidence="3" id="KW-0378">Hydrolase</keyword>
<dbReference type="SUPFAM" id="SSF49265">
    <property type="entry name" value="Fibronectin type III"/>
    <property type="match status" value="1"/>
</dbReference>
<protein>
    <recommendedName>
        <fullName evidence="2">protein-tyrosine-phosphatase</fullName>
        <ecNumber evidence="2">3.1.3.48</ecNumber>
    </recommendedName>
</protein>
<dbReference type="PROSITE" id="PS00383">
    <property type="entry name" value="TYR_PHOSPHATASE_1"/>
    <property type="match status" value="1"/>
</dbReference>
<feature type="domain" description="Tyrosine specific protein phosphatases" evidence="9">
    <location>
        <begin position="608"/>
        <end position="683"/>
    </location>
</feature>
<dbReference type="FunFam" id="3.90.190.10:FF:000062">
    <property type="entry name" value="Receptor-type tyrosine-protein phosphatase kappa"/>
    <property type="match status" value="1"/>
</dbReference>
<feature type="domain" description="Tyrosine-protein phosphatase" evidence="8">
    <location>
        <begin position="595"/>
        <end position="692"/>
    </location>
</feature>
<dbReference type="Pfam" id="PF00102">
    <property type="entry name" value="Y_phosphatase"/>
    <property type="match status" value="3"/>
</dbReference>
<dbReference type="GeneID" id="100636253"/>
<dbReference type="SUPFAM" id="SSF52799">
    <property type="entry name" value="(Phosphotyrosine protein) phosphatases II"/>
    <property type="match status" value="2"/>
</dbReference>
<keyword evidence="7" id="KW-0472">Membrane</keyword>
<dbReference type="InterPro" id="IPR029021">
    <property type="entry name" value="Prot-tyrosine_phosphatase-like"/>
</dbReference>
<dbReference type="InterPro" id="IPR016130">
    <property type="entry name" value="Tyr_Pase_AS"/>
</dbReference>
<feature type="compositionally biased region" description="Polar residues" evidence="6">
    <location>
        <begin position="140"/>
        <end position="154"/>
    </location>
</feature>
<dbReference type="PRINTS" id="PR00700">
    <property type="entry name" value="PRTYPHPHTASE"/>
</dbReference>
<feature type="domain" description="Tyrosine-protein phosphatase" evidence="8">
    <location>
        <begin position="516"/>
        <end position="594"/>
    </location>
</feature>
<sequence length="704" mass="78505">MVDDNEIDIQMLQLSNSTNGDTFINITGLNDSTCYIFGVRAYIDNGYSKWRVIANETLSEPPPPTTTATSPTLATSRSSIGVVIGVTFSILLLIVAAGAVFGVVVFIRFKRLKYAQIKKEESGNNEIELLSANKKDSSDHSCTTGLDDTDTNNENNPIQIESVYSAVHNEDIIPPVYEPTYTDIDTLKVSPPTVYNTPKFDPKIPLTLPVSVDELGTHVATCHSNGFDEQYENLSNPHSKRCTIGHRDENSGFNRFKNITVYDDNRIILKPNPNLDMCEREYINASYIDGYSSSNKFIASQGPMKKTLVDFWRLIWQEKPVSIVMVTNLKEGTKSKCEQYWPNKSEEFGPFTVMLISQQVYPDFVIRQLNVKIQDGSNDSHTLTQYHLTSWPDHGVPDYATPLMSLHKQVMATWSPSKGPILVHCSAGVGRTGTFIAIDIALEQAKREGVVDIAGIVNRLRQQRMKMVQTLDQYVFLHDAVLEAIICGETKIPTDKYQTKLQELKEIDSSTGCSGLQSQFDLLSQVTPDPDDVFTNTAKAYPAKNRSSKFLPVELFLVPLQEANGYINASFISGFHEKRAFIIAQSPMENTARDLTDWPQDGVVREPRTVLQVIDDVIHRQQKIGGGPVVVHCSDTVSRSGVYCSVSIGLEQCKAEGVVDVFQVTKAVRRSKPGAVTTLEQYTSIYDVIDMYLQMNSMYGNFSV</sequence>
<dbReference type="InterPro" id="IPR003595">
    <property type="entry name" value="Tyr_Pase_cat"/>
</dbReference>
<dbReference type="PROSITE" id="PS50056">
    <property type="entry name" value="TYR_PHOSPHATASE_2"/>
    <property type="match status" value="2"/>
</dbReference>
<dbReference type="SMART" id="SM00404">
    <property type="entry name" value="PTPc_motif"/>
    <property type="match status" value="2"/>
</dbReference>
<keyword evidence="4" id="KW-0904">Protein phosphatase</keyword>
<dbReference type="EC" id="3.1.3.48" evidence="2"/>
<dbReference type="PROSITE" id="PS50055">
    <property type="entry name" value="TYR_PHOSPHATASE_PTP"/>
    <property type="match status" value="3"/>
</dbReference>